<proteinExistence type="predicted"/>
<dbReference type="STRING" id="441112.SAMN04488094_11872"/>
<protein>
    <submittedName>
        <fullName evidence="5">Shikimate dehydrogenase</fullName>
    </submittedName>
</protein>
<evidence type="ECO:0000259" key="4">
    <source>
        <dbReference type="Pfam" id="PF08501"/>
    </source>
</evidence>
<dbReference type="Gene3D" id="3.40.50.720">
    <property type="entry name" value="NAD(P)-binding Rossmann-like Domain"/>
    <property type="match status" value="1"/>
</dbReference>
<dbReference type="PANTHER" id="PTHR21089:SF1">
    <property type="entry name" value="BIFUNCTIONAL 3-DEHYDROQUINATE DEHYDRATASE_SHIKIMATE DEHYDROGENASE, CHLOROPLASTIC"/>
    <property type="match status" value="1"/>
</dbReference>
<keyword evidence="3" id="KW-0028">Amino-acid biosynthesis</keyword>
<dbReference type="Pfam" id="PF08501">
    <property type="entry name" value="Shikimate_dh_N"/>
    <property type="match status" value="1"/>
</dbReference>
<evidence type="ECO:0000256" key="2">
    <source>
        <dbReference type="ARBA" id="ARBA00023002"/>
    </source>
</evidence>
<organism evidence="5 6">
    <name type="scientific">Tropicimonas isoalkanivorans</name>
    <dbReference type="NCBI Taxonomy" id="441112"/>
    <lineage>
        <taxon>Bacteria</taxon>
        <taxon>Pseudomonadati</taxon>
        <taxon>Pseudomonadota</taxon>
        <taxon>Alphaproteobacteria</taxon>
        <taxon>Rhodobacterales</taxon>
        <taxon>Roseobacteraceae</taxon>
        <taxon>Tropicimonas</taxon>
    </lineage>
</organism>
<dbReference type="SUPFAM" id="SSF53223">
    <property type="entry name" value="Aminoacid dehydrogenase-like, N-terminal domain"/>
    <property type="match status" value="1"/>
</dbReference>
<keyword evidence="3" id="KW-0057">Aromatic amino acid biosynthesis</keyword>
<dbReference type="Gene3D" id="3.40.50.10860">
    <property type="entry name" value="Leucine Dehydrogenase, chain A, domain 1"/>
    <property type="match status" value="1"/>
</dbReference>
<comment type="pathway">
    <text evidence="1">Metabolic intermediate biosynthesis; chorismate biosynthesis; chorismate from D-erythrose 4-phosphate and phosphoenolpyruvate: step 4/7.</text>
</comment>
<keyword evidence="2" id="KW-0560">Oxidoreductase</keyword>
<evidence type="ECO:0000256" key="1">
    <source>
        <dbReference type="ARBA" id="ARBA00004871"/>
    </source>
</evidence>
<dbReference type="EMBL" id="FOLG01000018">
    <property type="protein sequence ID" value="SFD17699.1"/>
    <property type="molecule type" value="Genomic_DNA"/>
</dbReference>
<feature type="domain" description="Shikimate dehydrogenase substrate binding N-terminal" evidence="4">
    <location>
        <begin position="8"/>
        <end position="92"/>
    </location>
</feature>
<dbReference type="OrthoDB" id="9792692at2"/>
<dbReference type="NCBIfam" id="NF009201">
    <property type="entry name" value="PRK12549.1"/>
    <property type="match status" value="1"/>
</dbReference>
<dbReference type="InterPro" id="IPR013708">
    <property type="entry name" value="Shikimate_DH-bd_N"/>
</dbReference>
<sequence length="278" mass="29388">MPDLHLGLIGDNISRSASPRLHRAAGRQHGLDVRYDRLIPADLGQSFEEVFAACGAQPFRGLNITHPYKERAARSVRIDDPQVRRIGATNTILFEAGGPTGHNTDYTGFMAAYRRVRGAAAPGVVAMAGVGGVGRAVGFALLTLGAAEIRLFDIDPARAAALAEALADAAPGTRVSSVESIEAAAKGATALINCTPLGMVGHPGTAIPRACLRGVDWVFDAVYTPLETQFLRDAAAGGVQIVSGYELFFYQGVHAWEIFTGLPLDENRLREDLAAVVA</sequence>
<dbReference type="InterPro" id="IPR022893">
    <property type="entry name" value="Shikimate_DH_fam"/>
</dbReference>
<accession>A0A1I1Q6M0</accession>
<dbReference type="GO" id="GO:0009073">
    <property type="term" value="P:aromatic amino acid family biosynthetic process"/>
    <property type="evidence" value="ECO:0007669"/>
    <property type="project" value="UniProtKB-KW"/>
</dbReference>
<dbReference type="GO" id="GO:0004764">
    <property type="term" value="F:shikimate 3-dehydrogenase (NADP+) activity"/>
    <property type="evidence" value="ECO:0007669"/>
    <property type="project" value="InterPro"/>
</dbReference>
<dbReference type="GO" id="GO:0009423">
    <property type="term" value="P:chorismate biosynthetic process"/>
    <property type="evidence" value="ECO:0007669"/>
    <property type="project" value="TreeGrafter"/>
</dbReference>
<keyword evidence="6" id="KW-1185">Reference proteome</keyword>
<evidence type="ECO:0000256" key="3">
    <source>
        <dbReference type="ARBA" id="ARBA00023141"/>
    </source>
</evidence>
<dbReference type="PANTHER" id="PTHR21089">
    <property type="entry name" value="SHIKIMATE DEHYDROGENASE"/>
    <property type="match status" value="1"/>
</dbReference>
<dbReference type="Proteomes" id="UP000198728">
    <property type="component" value="Unassembled WGS sequence"/>
</dbReference>
<dbReference type="SUPFAM" id="SSF51735">
    <property type="entry name" value="NAD(P)-binding Rossmann-fold domains"/>
    <property type="match status" value="1"/>
</dbReference>
<dbReference type="InterPro" id="IPR036291">
    <property type="entry name" value="NAD(P)-bd_dom_sf"/>
</dbReference>
<dbReference type="GO" id="GO:0019632">
    <property type="term" value="P:shikimate metabolic process"/>
    <property type="evidence" value="ECO:0007669"/>
    <property type="project" value="TreeGrafter"/>
</dbReference>
<name>A0A1I1Q6M0_9RHOB</name>
<evidence type="ECO:0000313" key="6">
    <source>
        <dbReference type="Proteomes" id="UP000198728"/>
    </source>
</evidence>
<evidence type="ECO:0000313" key="5">
    <source>
        <dbReference type="EMBL" id="SFD17699.1"/>
    </source>
</evidence>
<gene>
    <name evidence="5" type="ORF">SAMN04488094_11872</name>
</gene>
<reference evidence="5 6" key="1">
    <citation type="submission" date="2016-10" db="EMBL/GenBank/DDBJ databases">
        <authorList>
            <person name="de Groot N.N."/>
        </authorList>
    </citation>
    <scope>NUCLEOTIDE SEQUENCE [LARGE SCALE GENOMIC DNA]</scope>
    <source>
        <strain evidence="5 6">DSM 19548</strain>
    </source>
</reference>
<dbReference type="AlphaFoldDB" id="A0A1I1Q6M0"/>
<dbReference type="RefSeq" id="WP_093362714.1">
    <property type="nucleotide sequence ID" value="NZ_FOLG01000018.1"/>
</dbReference>
<dbReference type="InterPro" id="IPR046346">
    <property type="entry name" value="Aminoacid_DH-like_N_sf"/>
</dbReference>
<dbReference type="CDD" id="cd01065">
    <property type="entry name" value="NAD_bind_Shikimate_DH"/>
    <property type="match status" value="1"/>
</dbReference>